<dbReference type="InterPro" id="IPR003760">
    <property type="entry name" value="PnrA-like"/>
</dbReference>
<dbReference type="Proteomes" id="UP000014387">
    <property type="component" value="Unassembled WGS sequence"/>
</dbReference>
<dbReference type="Pfam" id="PF02608">
    <property type="entry name" value="Bmp"/>
    <property type="match status" value="1"/>
</dbReference>
<comment type="caution">
    <text evidence="10">The sequence shown here is derived from an EMBL/GenBank/DDBJ whole genome shotgun (WGS) entry which is preliminary data.</text>
</comment>
<evidence type="ECO:0000256" key="4">
    <source>
        <dbReference type="ARBA" id="ARBA00022729"/>
    </source>
</evidence>
<keyword evidence="4 8" id="KW-0732">Signal</keyword>
<name>A0A9W5REE1_9ACTO</name>
<evidence type="ECO:0000256" key="7">
    <source>
        <dbReference type="SAM" id="MobiDB-lite"/>
    </source>
</evidence>
<protein>
    <recommendedName>
        <fullName evidence="9">ABC transporter substrate-binding protein PnrA-like domain-containing protein</fullName>
    </recommendedName>
</protein>
<gene>
    <name evidence="10" type="ORF">HMPREF9238_00683</name>
</gene>
<dbReference type="PROSITE" id="PS51257">
    <property type="entry name" value="PROKAR_LIPOPROTEIN"/>
    <property type="match status" value="1"/>
</dbReference>
<evidence type="ECO:0000256" key="2">
    <source>
        <dbReference type="ARBA" id="ARBA00008610"/>
    </source>
</evidence>
<feature type="chain" id="PRO_5040872225" description="ABC transporter substrate-binding protein PnrA-like domain-containing protein" evidence="8">
    <location>
        <begin position="20"/>
        <end position="362"/>
    </location>
</feature>
<proteinExistence type="inferred from homology"/>
<comment type="similarity">
    <text evidence="2">Belongs to the BMP lipoprotein family.</text>
</comment>
<evidence type="ECO:0000256" key="6">
    <source>
        <dbReference type="ARBA" id="ARBA00023288"/>
    </source>
</evidence>
<sequence length="362" mass="38023">MKKTIKVSAVAAAAALMLAACGSAPDQGGNDGTSGETGGAKGASNVKACMVSDEGGFDDKSFNQSGYEGLMRAQKELGVEVKTAESNSDADFDPNISTMVDEGCDLIIGVGFKMASQLEAKAVEHPDVKFALVDSTFENNPENARALVFNTAEAGYLAGYLASGMTQTGKIGTFLGMKIPSTAIFADGFEGGMMKYNEVHSTDVKLLGWNMESQEGSYTGDFSDVAKGKNTTQQLINQGADIIMPVAGPVGAGALTAASEADGVSIIWVDADGYLTQPEQGKYVLTSVMKEIGQAVFDTIKSVADDNWSSEQYVGDLENGGVSIAPFHDFDSKVPAELKDEIEQIKQDIIAGKIKVESKNQP</sequence>
<dbReference type="CDD" id="cd06354">
    <property type="entry name" value="PBP1_PrnA-like"/>
    <property type="match status" value="1"/>
</dbReference>
<dbReference type="PANTHER" id="PTHR34296">
    <property type="entry name" value="TRANSCRIPTIONAL ACTIVATOR PROTEIN MED"/>
    <property type="match status" value="1"/>
</dbReference>
<evidence type="ECO:0000256" key="8">
    <source>
        <dbReference type="SAM" id="SignalP"/>
    </source>
</evidence>
<dbReference type="EMBL" id="AGWN01000001">
    <property type="protein sequence ID" value="EPD30928.1"/>
    <property type="molecule type" value="Genomic_DNA"/>
</dbReference>
<dbReference type="PRINTS" id="PR01733">
    <property type="entry name" value="LIPPROTEIN48"/>
</dbReference>
<dbReference type="RefSeq" id="WP_016444040.1">
    <property type="nucleotide sequence ID" value="NZ_KE150266.1"/>
</dbReference>
<comment type="subcellular location">
    <subcellularLocation>
        <location evidence="1">Cell membrane</location>
        <topology evidence="1">Lipid-anchor</topology>
    </subcellularLocation>
</comment>
<keyword evidence="3" id="KW-1003">Cell membrane</keyword>
<evidence type="ECO:0000259" key="9">
    <source>
        <dbReference type="Pfam" id="PF02608"/>
    </source>
</evidence>
<dbReference type="SUPFAM" id="SSF53822">
    <property type="entry name" value="Periplasmic binding protein-like I"/>
    <property type="match status" value="1"/>
</dbReference>
<feature type="compositionally biased region" description="Gly residues" evidence="7">
    <location>
        <begin position="29"/>
        <end position="41"/>
    </location>
</feature>
<feature type="signal peptide" evidence="8">
    <location>
        <begin position="1"/>
        <end position="19"/>
    </location>
</feature>
<dbReference type="InterPro" id="IPR008107">
    <property type="entry name" value="Mycoplasma_p48"/>
</dbReference>
<keyword evidence="11" id="KW-1185">Reference proteome</keyword>
<evidence type="ECO:0000256" key="1">
    <source>
        <dbReference type="ARBA" id="ARBA00004193"/>
    </source>
</evidence>
<evidence type="ECO:0000313" key="10">
    <source>
        <dbReference type="EMBL" id="EPD30928.1"/>
    </source>
</evidence>
<dbReference type="OrthoDB" id="9784230at2"/>
<organism evidence="10 11">
    <name type="scientific">Gleimia europaea ACS-120-V-Col10b</name>
    <dbReference type="NCBI Taxonomy" id="883069"/>
    <lineage>
        <taxon>Bacteria</taxon>
        <taxon>Bacillati</taxon>
        <taxon>Actinomycetota</taxon>
        <taxon>Actinomycetes</taxon>
        <taxon>Actinomycetales</taxon>
        <taxon>Actinomycetaceae</taxon>
        <taxon>Gleimia</taxon>
    </lineage>
</organism>
<dbReference type="PANTHER" id="PTHR34296:SF2">
    <property type="entry name" value="ABC TRANSPORTER GUANOSINE-BINDING PROTEIN NUPN"/>
    <property type="match status" value="1"/>
</dbReference>
<evidence type="ECO:0000256" key="3">
    <source>
        <dbReference type="ARBA" id="ARBA00022475"/>
    </source>
</evidence>
<keyword evidence="6" id="KW-0449">Lipoprotein</keyword>
<evidence type="ECO:0000256" key="5">
    <source>
        <dbReference type="ARBA" id="ARBA00023136"/>
    </source>
</evidence>
<keyword evidence="5" id="KW-0472">Membrane</keyword>
<feature type="region of interest" description="Disordered" evidence="7">
    <location>
        <begin position="24"/>
        <end position="43"/>
    </location>
</feature>
<dbReference type="GO" id="GO:0005886">
    <property type="term" value="C:plasma membrane"/>
    <property type="evidence" value="ECO:0007669"/>
    <property type="project" value="UniProtKB-SubCell"/>
</dbReference>
<accession>A0A9W5REE1</accession>
<dbReference type="InterPro" id="IPR050957">
    <property type="entry name" value="BMP_lipoprotein"/>
</dbReference>
<feature type="domain" description="ABC transporter substrate-binding protein PnrA-like" evidence="9">
    <location>
        <begin position="49"/>
        <end position="358"/>
    </location>
</feature>
<reference evidence="10 11" key="1">
    <citation type="submission" date="2013-05" db="EMBL/GenBank/DDBJ databases">
        <title>The Genome Sequence of Actinomyces europaeus ACS-120-V-COL10B.</title>
        <authorList>
            <consortium name="The Broad Institute Genomics Platform"/>
            <person name="Earl A."/>
            <person name="Ward D."/>
            <person name="Feldgarden M."/>
            <person name="Gevers D."/>
            <person name="Saerens B."/>
            <person name="Vaneechoutte M."/>
            <person name="Walker B."/>
            <person name="Young S."/>
            <person name="Zeng Q."/>
            <person name="Gargeya S."/>
            <person name="Fitzgerald M."/>
            <person name="Haas B."/>
            <person name="Abouelleil A."/>
            <person name="Allen A.W."/>
            <person name="Alvarado L."/>
            <person name="Arachchi H.M."/>
            <person name="Berlin A.M."/>
            <person name="Chapman S.B."/>
            <person name="Gainer-Dewar J."/>
            <person name="Goldberg J."/>
            <person name="Griggs A."/>
            <person name="Gujja S."/>
            <person name="Hansen M."/>
            <person name="Howarth C."/>
            <person name="Imamovic A."/>
            <person name="Ireland A."/>
            <person name="Larimer J."/>
            <person name="McCowan C."/>
            <person name="Murphy C."/>
            <person name="Pearson M."/>
            <person name="Poon T.W."/>
            <person name="Priest M."/>
            <person name="Roberts A."/>
            <person name="Saif S."/>
            <person name="Shea T."/>
            <person name="Sisk P."/>
            <person name="Sykes S."/>
            <person name="Wortman J."/>
            <person name="Nusbaum C."/>
            <person name="Birren B."/>
        </authorList>
    </citation>
    <scope>NUCLEOTIDE SEQUENCE [LARGE SCALE GENOMIC DNA]</scope>
    <source>
        <strain evidence="10 11">ACS-120-V-Col10b</strain>
    </source>
</reference>
<dbReference type="InterPro" id="IPR028082">
    <property type="entry name" value="Peripla_BP_I"/>
</dbReference>
<dbReference type="AlphaFoldDB" id="A0A9W5REE1"/>
<dbReference type="Gene3D" id="3.40.50.2300">
    <property type="match status" value="2"/>
</dbReference>
<evidence type="ECO:0000313" key="11">
    <source>
        <dbReference type="Proteomes" id="UP000014387"/>
    </source>
</evidence>